<keyword evidence="4" id="KW-1185">Reference proteome</keyword>
<feature type="transmembrane region" description="Helical" evidence="2">
    <location>
        <begin position="77"/>
        <end position="98"/>
    </location>
</feature>
<organism evidence="3 4">
    <name type="scientific">Streptomyces omiyaensis</name>
    <dbReference type="NCBI Taxonomy" id="68247"/>
    <lineage>
        <taxon>Bacteria</taxon>
        <taxon>Bacillati</taxon>
        <taxon>Actinomycetota</taxon>
        <taxon>Actinomycetes</taxon>
        <taxon>Kitasatosporales</taxon>
        <taxon>Streptomycetaceae</taxon>
        <taxon>Streptomyces</taxon>
    </lineage>
</organism>
<evidence type="ECO:0000313" key="3">
    <source>
        <dbReference type="EMBL" id="MFG3192128.1"/>
    </source>
</evidence>
<evidence type="ECO:0000256" key="1">
    <source>
        <dbReference type="SAM" id="MobiDB-lite"/>
    </source>
</evidence>
<dbReference type="EMBL" id="JBICZW010000017">
    <property type="protein sequence ID" value="MFG3192128.1"/>
    <property type="molecule type" value="Genomic_DNA"/>
</dbReference>
<evidence type="ECO:0000313" key="4">
    <source>
        <dbReference type="Proteomes" id="UP001604282"/>
    </source>
</evidence>
<keyword evidence="2" id="KW-1133">Transmembrane helix</keyword>
<feature type="transmembrane region" description="Helical" evidence="2">
    <location>
        <begin position="49"/>
        <end position="71"/>
    </location>
</feature>
<feature type="transmembrane region" description="Helical" evidence="2">
    <location>
        <begin position="242"/>
        <end position="268"/>
    </location>
</feature>
<feature type="compositionally biased region" description="Basic and acidic residues" evidence="1">
    <location>
        <begin position="22"/>
        <end position="31"/>
    </location>
</feature>
<dbReference type="InterPro" id="IPR011701">
    <property type="entry name" value="MFS"/>
</dbReference>
<feature type="transmembrane region" description="Helical" evidence="2">
    <location>
        <begin position="332"/>
        <end position="353"/>
    </location>
</feature>
<keyword evidence="2" id="KW-0472">Membrane</keyword>
<dbReference type="Gene3D" id="1.20.1250.20">
    <property type="entry name" value="MFS general substrate transporter like domains"/>
    <property type="match status" value="1"/>
</dbReference>
<feature type="transmembrane region" description="Helical" evidence="2">
    <location>
        <begin position="199"/>
        <end position="221"/>
    </location>
</feature>
<proteinExistence type="predicted"/>
<gene>
    <name evidence="3" type="ORF">ACGFYS_24665</name>
</gene>
<evidence type="ECO:0000256" key="2">
    <source>
        <dbReference type="SAM" id="Phobius"/>
    </source>
</evidence>
<feature type="transmembrane region" description="Helical" evidence="2">
    <location>
        <begin position="307"/>
        <end position="326"/>
    </location>
</feature>
<sequence>MSPTPSVDSPSTGDGAEPPQTPEDRVPEPRTAKNPFVAVVHDKVMRAPLFWSAVGRLPLYLISVSMVVFTASRGLSYFSAGLLLSGYSLGGAALAPFVARAVDRYGQPPVLLITGAVYPVALIGFVAADPEAVALQLVCVVVAGAAMPPISGCIRSLWSAPGNTERVGLSLEAVLGEVFVIGGPLLFSLVLIWGGAGSALVVGAVLTSVGAIGFAATRASRDRKVAPVTGKRDPLGALRSPALVRLLVLLLVAGCATGAYSVAVPAFVETHGSAGDIGMVFGVWGVGGILGGIWYGSRTLRRPSETVFAWGLLALAGASALVLAAWDNWSMGVALVVLGLLQSPVTALSYELISRTAREGYVTEAYTWAITVSVGGSAIGSQLGGLGLGAYGTSAPFLGAVVGMLVVAALAFGARRLFAAPAEPEASAGPAATAEPAAAVTSPA</sequence>
<dbReference type="PANTHER" id="PTHR23542:SF1">
    <property type="entry name" value="MAJOR FACILITATOR SUPERFAMILY (MFS) PROFILE DOMAIN-CONTAINING PROTEIN"/>
    <property type="match status" value="1"/>
</dbReference>
<feature type="region of interest" description="Disordered" evidence="1">
    <location>
        <begin position="1"/>
        <end position="31"/>
    </location>
</feature>
<name>A0ABW7BYB2_9ACTN</name>
<comment type="caution">
    <text evidence="3">The sequence shown here is derived from an EMBL/GenBank/DDBJ whole genome shotgun (WGS) entry which is preliminary data.</text>
</comment>
<feature type="transmembrane region" description="Helical" evidence="2">
    <location>
        <begin position="274"/>
        <end position="295"/>
    </location>
</feature>
<feature type="transmembrane region" description="Helical" evidence="2">
    <location>
        <begin position="134"/>
        <end position="157"/>
    </location>
</feature>
<dbReference type="InterPro" id="IPR036259">
    <property type="entry name" value="MFS_trans_sf"/>
</dbReference>
<feature type="transmembrane region" description="Helical" evidence="2">
    <location>
        <begin position="395"/>
        <end position="414"/>
    </location>
</feature>
<keyword evidence="2" id="KW-0812">Transmembrane</keyword>
<dbReference type="SUPFAM" id="SSF103473">
    <property type="entry name" value="MFS general substrate transporter"/>
    <property type="match status" value="1"/>
</dbReference>
<reference evidence="3 4" key="1">
    <citation type="submission" date="2024-10" db="EMBL/GenBank/DDBJ databases">
        <title>The Natural Products Discovery Center: Release of the First 8490 Sequenced Strains for Exploring Actinobacteria Biosynthetic Diversity.</title>
        <authorList>
            <person name="Kalkreuter E."/>
            <person name="Kautsar S.A."/>
            <person name="Yang D."/>
            <person name="Bader C.D."/>
            <person name="Teijaro C.N."/>
            <person name="Fluegel L."/>
            <person name="Davis C.M."/>
            <person name="Simpson J.R."/>
            <person name="Lauterbach L."/>
            <person name="Steele A.D."/>
            <person name="Gui C."/>
            <person name="Meng S."/>
            <person name="Li G."/>
            <person name="Viehrig K."/>
            <person name="Ye F."/>
            <person name="Su P."/>
            <person name="Kiefer A.F."/>
            <person name="Nichols A."/>
            <person name="Cepeda A.J."/>
            <person name="Yan W."/>
            <person name="Fan B."/>
            <person name="Jiang Y."/>
            <person name="Adhikari A."/>
            <person name="Zheng C.-J."/>
            <person name="Schuster L."/>
            <person name="Cowan T.M."/>
            <person name="Smanski M.J."/>
            <person name="Chevrette M.G."/>
            <person name="De Carvalho L.P.S."/>
            <person name="Shen B."/>
        </authorList>
    </citation>
    <scope>NUCLEOTIDE SEQUENCE [LARGE SCALE GENOMIC DNA]</scope>
    <source>
        <strain evidence="3 4">NPDC048229</strain>
    </source>
</reference>
<dbReference type="Proteomes" id="UP001604282">
    <property type="component" value="Unassembled WGS sequence"/>
</dbReference>
<protein>
    <submittedName>
        <fullName evidence="3">MFS transporter</fullName>
    </submittedName>
</protein>
<feature type="transmembrane region" description="Helical" evidence="2">
    <location>
        <begin position="169"/>
        <end position="193"/>
    </location>
</feature>
<dbReference type="Pfam" id="PF07690">
    <property type="entry name" value="MFS_1"/>
    <property type="match status" value="1"/>
</dbReference>
<dbReference type="PANTHER" id="PTHR23542">
    <property type="match status" value="1"/>
</dbReference>
<feature type="transmembrane region" description="Helical" evidence="2">
    <location>
        <begin position="365"/>
        <end position="383"/>
    </location>
</feature>
<dbReference type="RefSeq" id="WP_392883898.1">
    <property type="nucleotide sequence ID" value="NZ_JBICZW010000017.1"/>
</dbReference>
<feature type="compositionally biased region" description="Polar residues" evidence="1">
    <location>
        <begin position="1"/>
        <end position="12"/>
    </location>
</feature>
<accession>A0ABW7BYB2</accession>
<feature type="transmembrane region" description="Helical" evidence="2">
    <location>
        <begin position="110"/>
        <end position="128"/>
    </location>
</feature>